<dbReference type="InterPro" id="IPR001647">
    <property type="entry name" value="HTH_TetR"/>
</dbReference>
<sequence length="193" mass="20515">MQPKRSRREVTHDRIVETAARAIRRAGYAGVGVADIMREAGLTHGGFYAHFASRNALLAEAIERAGRDSAARLDERTAARLARGASPLRALVELYLADAHLASTEQGCPVAALVSEMPRQAPEVQEASVARVQKLVERVRAALPPGVPEDRAPVIAGTLVGSLQIARALGDNARGRAVLAAARKALIADHDKP</sequence>
<evidence type="ECO:0000256" key="1">
    <source>
        <dbReference type="ARBA" id="ARBA00023015"/>
    </source>
</evidence>
<evidence type="ECO:0000259" key="5">
    <source>
        <dbReference type="PROSITE" id="PS50977"/>
    </source>
</evidence>
<evidence type="ECO:0000313" key="6">
    <source>
        <dbReference type="EMBL" id="MEF7612429.1"/>
    </source>
</evidence>
<dbReference type="Gene3D" id="1.10.10.60">
    <property type="entry name" value="Homeodomain-like"/>
    <property type="match status" value="1"/>
</dbReference>
<keyword evidence="3" id="KW-0804">Transcription</keyword>
<evidence type="ECO:0000256" key="2">
    <source>
        <dbReference type="ARBA" id="ARBA00023125"/>
    </source>
</evidence>
<organism evidence="6 7">
    <name type="scientific">Aquincola agrisoli</name>
    <dbReference type="NCBI Taxonomy" id="3119538"/>
    <lineage>
        <taxon>Bacteria</taxon>
        <taxon>Pseudomonadati</taxon>
        <taxon>Pseudomonadota</taxon>
        <taxon>Betaproteobacteria</taxon>
        <taxon>Burkholderiales</taxon>
        <taxon>Sphaerotilaceae</taxon>
        <taxon>Aquincola</taxon>
    </lineage>
</organism>
<dbReference type="InterPro" id="IPR036271">
    <property type="entry name" value="Tet_transcr_reg_TetR-rel_C_sf"/>
</dbReference>
<dbReference type="PANTHER" id="PTHR47506">
    <property type="entry name" value="TRANSCRIPTIONAL REGULATORY PROTEIN"/>
    <property type="match status" value="1"/>
</dbReference>
<evidence type="ECO:0000256" key="4">
    <source>
        <dbReference type="PROSITE-ProRule" id="PRU00335"/>
    </source>
</evidence>
<dbReference type="PROSITE" id="PS50977">
    <property type="entry name" value="HTH_TETR_2"/>
    <property type="match status" value="1"/>
</dbReference>
<evidence type="ECO:0000313" key="7">
    <source>
        <dbReference type="Proteomes" id="UP001336250"/>
    </source>
</evidence>
<keyword evidence="7" id="KW-1185">Reference proteome</keyword>
<protein>
    <submittedName>
        <fullName evidence="6">TetR/AcrR family transcriptional regulator</fullName>
    </submittedName>
</protein>
<dbReference type="AlphaFoldDB" id="A0AAW9PZ68"/>
<dbReference type="InterPro" id="IPR009057">
    <property type="entry name" value="Homeodomain-like_sf"/>
</dbReference>
<dbReference type="SUPFAM" id="SSF46689">
    <property type="entry name" value="Homeodomain-like"/>
    <property type="match status" value="1"/>
</dbReference>
<dbReference type="PRINTS" id="PR00455">
    <property type="entry name" value="HTHTETR"/>
</dbReference>
<proteinExistence type="predicted"/>
<dbReference type="Pfam" id="PF00440">
    <property type="entry name" value="TetR_N"/>
    <property type="match status" value="1"/>
</dbReference>
<gene>
    <name evidence="6" type="ORF">V4F39_00815</name>
</gene>
<reference evidence="6 7" key="1">
    <citation type="submission" date="2024-02" db="EMBL/GenBank/DDBJ databases">
        <title>Genome sequence of Aquincola sp. MAHUQ-54.</title>
        <authorList>
            <person name="Huq M.A."/>
        </authorList>
    </citation>
    <scope>NUCLEOTIDE SEQUENCE [LARGE SCALE GENOMIC DNA]</scope>
    <source>
        <strain evidence="6 7">MAHUQ-54</strain>
    </source>
</reference>
<dbReference type="Gene3D" id="1.10.357.10">
    <property type="entry name" value="Tetracycline Repressor, domain 2"/>
    <property type="match status" value="1"/>
</dbReference>
<dbReference type="SUPFAM" id="SSF48498">
    <property type="entry name" value="Tetracyclin repressor-like, C-terminal domain"/>
    <property type="match status" value="1"/>
</dbReference>
<comment type="caution">
    <text evidence="6">The sequence shown here is derived from an EMBL/GenBank/DDBJ whole genome shotgun (WGS) entry which is preliminary data.</text>
</comment>
<dbReference type="GO" id="GO:0003677">
    <property type="term" value="F:DNA binding"/>
    <property type="evidence" value="ECO:0007669"/>
    <property type="project" value="UniProtKB-UniRule"/>
</dbReference>
<evidence type="ECO:0000256" key="3">
    <source>
        <dbReference type="ARBA" id="ARBA00023163"/>
    </source>
</evidence>
<name>A0AAW9PZ68_9BURK</name>
<feature type="DNA-binding region" description="H-T-H motif" evidence="4">
    <location>
        <begin position="32"/>
        <end position="51"/>
    </location>
</feature>
<dbReference type="PANTHER" id="PTHR47506:SF7">
    <property type="entry name" value="TRANSCRIPTIONAL REGULATORY PROTEIN"/>
    <property type="match status" value="1"/>
</dbReference>
<dbReference type="RefSeq" id="WP_332287325.1">
    <property type="nucleotide sequence ID" value="NZ_JAZIBG010000003.1"/>
</dbReference>
<keyword evidence="2 4" id="KW-0238">DNA-binding</keyword>
<accession>A0AAW9PZ68</accession>
<feature type="domain" description="HTH tetR-type" evidence="5">
    <location>
        <begin position="9"/>
        <end position="69"/>
    </location>
</feature>
<dbReference type="EMBL" id="JAZIBG010000003">
    <property type="protein sequence ID" value="MEF7612429.1"/>
    <property type="molecule type" value="Genomic_DNA"/>
</dbReference>
<dbReference type="Proteomes" id="UP001336250">
    <property type="component" value="Unassembled WGS sequence"/>
</dbReference>
<keyword evidence="1" id="KW-0805">Transcription regulation</keyword>